<dbReference type="CDD" id="cd05829">
    <property type="entry name" value="Sortase_F"/>
    <property type="match status" value="1"/>
</dbReference>
<accession>A0ABQ3F0A0</accession>
<protein>
    <recommendedName>
        <fullName evidence="4">Class F sortase</fullName>
    </recommendedName>
</protein>
<sequence length="215" mass="22753">MARAQWAVGALTVTLLGTGVAMLHSTQGADPEPVAASDALPSRALGLTGHRRLVRELEHGGEYSGQAGPHAPGNGSRPARGSSATVQPMRTARPVRLRIPGLEVDLHVSSRNPEGRVRWDSDSPAPGSAGTAVVTGKELRLAGLRRGRVIEIARADHRTAVFTVDRVVPVESGGGAVPQRRQRTERTGRPERAGLRLVGADAVVMARLTGRHHTR</sequence>
<gene>
    <name evidence="2" type="ORF">GCM10010347_41060</name>
</gene>
<feature type="region of interest" description="Disordered" evidence="1">
    <location>
        <begin position="112"/>
        <end position="132"/>
    </location>
</feature>
<comment type="caution">
    <text evidence="2">The sequence shown here is derived from an EMBL/GenBank/DDBJ whole genome shotgun (WGS) entry which is preliminary data.</text>
</comment>
<dbReference type="Proteomes" id="UP000642673">
    <property type="component" value="Unassembled WGS sequence"/>
</dbReference>
<dbReference type="EMBL" id="BMVP01000007">
    <property type="protein sequence ID" value="GHB66647.1"/>
    <property type="molecule type" value="Genomic_DNA"/>
</dbReference>
<keyword evidence="3" id="KW-1185">Reference proteome</keyword>
<proteinExistence type="predicted"/>
<evidence type="ECO:0000313" key="2">
    <source>
        <dbReference type="EMBL" id="GHB66647.1"/>
    </source>
</evidence>
<feature type="compositionally biased region" description="Basic and acidic residues" evidence="1">
    <location>
        <begin position="112"/>
        <end position="121"/>
    </location>
</feature>
<name>A0ABQ3F0A0_9ACTN</name>
<evidence type="ECO:0000256" key="1">
    <source>
        <dbReference type="SAM" id="MobiDB-lite"/>
    </source>
</evidence>
<evidence type="ECO:0000313" key="3">
    <source>
        <dbReference type="Proteomes" id="UP000642673"/>
    </source>
</evidence>
<dbReference type="InterPro" id="IPR042001">
    <property type="entry name" value="Sortase_F"/>
</dbReference>
<organism evidence="2 3">
    <name type="scientific">Streptomyces cirratus</name>
    <dbReference type="NCBI Taxonomy" id="68187"/>
    <lineage>
        <taxon>Bacteria</taxon>
        <taxon>Bacillati</taxon>
        <taxon>Actinomycetota</taxon>
        <taxon>Actinomycetes</taxon>
        <taxon>Kitasatosporales</taxon>
        <taxon>Streptomycetaceae</taxon>
        <taxon>Streptomyces</taxon>
    </lineage>
</organism>
<feature type="region of interest" description="Disordered" evidence="1">
    <location>
        <begin position="61"/>
        <end position="94"/>
    </location>
</feature>
<evidence type="ECO:0008006" key="4">
    <source>
        <dbReference type="Google" id="ProtNLM"/>
    </source>
</evidence>
<reference evidence="3" key="1">
    <citation type="journal article" date="2019" name="Int. J. Syst. Evol. Microbiol.">
        <title>The Global Catalogue of Microorganisms (GCM) 10K type strain sequencing project: providing services to taxonomists for standard genome sequencing and annotation.</title>
        <authorList>
            <consortium name="The Broad Institute Genomics Platform"/>
            <consortium name="The Broad Institute Genome Sequencing Center for Infectious Disease"/>
            <person name="Wu L."/>
            <person name="Ma J."/>
        </authorList>
    </citation>
    <scope>NUCLEOTIDE SEQUENCE [LARGE SCALE GENOMIC DNA]</scope>
    <source>
        <strain evidence="3">JCM 4738</strain>
    </source>
</reference>
<dbReference type="RefSeq" id="WP_190185670.1">
    <property type="nucleotide sequence ID" value="NZ_BMVP01000007.1"/>
</dbReference>